<dbReference type="PROSITE" id="PS50166">
    <property type="entry name" value="IMPORTIN_B_NT"/>
    <property type="match status" value="1"/>
</dbReference>
<organism evidence="11">
    <name type="scientific">Amphimedon queenslandica</name>
    <name type="common">Sponge</name>
    <dbReference type="NCBI Taxonomy" id="400682"/>
    <lineage>
        <taxon>Eukaryota</taxon>
        <taxon>Metazoa</taxon>
        <taxon>Porifera</taxon>
        <taxon>Demospongiae</taxon>
        <taxon>Heteroscleromorpha</taxon>
        <taxon>Haplosclerida</taxon>
        <taxon>Niphatidae</taxon>
        <taxon>Amphimedon</taxon>
    </lineage>
</organism>
<dbReference type="InterPro" id="IPR011989">
    <property type="entry name" value="ARM-like"/>
</dbReference>
<dbReference type="SMART" id="SM00913">
    <property type="entry name" value="IBN_N"/>
    <property type="match status" value="1"/>
</dbReference>
<dbReference type="Pfam" id="PF03810">
    <property type="entry name" value="IBN_N"/>
    <property type="match status" value="1"/>
</dbReference>
<dbReference type="EnsemblMetazoa" id="XM_003386429.3">
    <property type="protein sequence ID" value="XP_003386477.1"/>
    <property type="gene ID" value="LOC100632411"/>
</dbReference>
<dbReference type="GO" id="GO:0005829">
    <property type="term" value="C:cytosol"/>
    <property type="evidence" value="ECO:0007669"/>
    <property type="project" value="TreeGrafter"/>
</dbReference>
<dbReference type="GO" id="GO:0006606">
    <property type="term" value="P:protein import into nucleus"/>
    <property type="evidence" value="ECO:0007669"/>
    <property type="project" value="TreeGrafter"/>
</dbReference>
<evidence type="ECO:0000256" key="9">
    <source>
        <dbReference type="ARBA" id="ARBA00030693"/>
    </source>
</evidence>
<dbReference type="Pfam" id="PF03378">
    <property type="entry name" value="CAS_CSE1"/>
    <property type="match status" value="1"/>
</dbReference>
<evidence type="ECO:0000256" key="4">
    <source>
        <dbReference type="ARBA" id="ARBA00018945"/>
    </source>
</evidence>
<dbReference type="OrthoDB" id="3268246at2759"/>
<evidence type="ECO:0000259" key="10">
    <source>
        <dbReference type="PROSITE" id="PS50166"/>
    </source>
</evidence>
<dbReference type="Gene3D" id="1.25.10.10">
    <property type="entry name" value="Leucine-rich Repeat Variant"/>
    <property type="match status" value="1"/>
</dbReference>
<dbReference type="STRING" id="400682.A0A1X7UWW9"/>
<keyword evidence="12" id="KW-1185">Reference proteome</keyword>
<evidence type="ECO:0000256" key="1">
    <source>
        <dbReference type="ARBA" id="ARBA00004123"/>
    </source>
</evidence>
<dbReference type="Pfam" id="PF08506">
    <property type="entry name" value="Cse1"/>
    <property type="match status" value="1"/>
</dbReference>
<dbReference type="SUPFAM" id="SSF48371">
    <property type="entry name" value="ARM repeat"/>
    <property type="match status" value="1"/>
</dbReference>
<gene>
    <name evidence="11" type="primary">100632411</name>
</gene>
<dbReference type="OMA" id="AENEFLM"/>
<evidence type="ECO:0000256" key="8">
    <source>
        <dbReference type="ARBA" id="ARBA00023242"/>
    </source>
</evidence>
<dbReference type="eggNOG" id="KOG1992">
    <property type="taxonomic scope" value="Eukaryota"/>
</dbReference>
<keyword evidence="5" id="KW-0813">Transport</keyword>
<keyword evidence="6" id="KW-0963">Cytoplasm</keyword>
<dbReference type="GO" id="GO:0031267">
    <property type="term" value="F:small GTPase binding"/>
    <property type="evidence" value="ECO:0007669"/>
    <property type="project" value="InterPro"/>
</dbReference>
<dbReference type="AlphaFoldDB" id="A0A1X7UWW9"/>
<name>A0A1X7UWW9_AMPQE</name>
<dbReference type="InterPro" id="IPR001494">
    <property type="entry name" value="Importin-beta_N"/>
</dbReference>
<dbReference type="InParanoid" id="A0A1X7UWW9"/>
<dbReference type="EnsemblMetazoa" id="Aqu2.1.32475_001">
    <property type="protein sequence ID" value="Aqu2.1.32475_001"/>
    <property type="gene ID" value="Aqu2.1.32475"/>
</dbReference>
<proteinExistence type="inferred from homology"/>
<accession>A0A1X7UWW9</accession>
<reference evidence="11" key="2">
    <citation type="submission" date="2017-05" db="UniProtKB">
        <authorList>
            <consortium name="EnsemblMetazoa"/>
        </authorList>
    </citation>
    <scope>IDENTIFICATION</scope>
</reference>
<dbReference type="FunFam" id="1.25.10.10:FF:000057">
    <property type="entry name" value="Exportin-2 isoform 1"/>
    <property type="match status" value="1"/>
</dbReference>
<evidence type="ECO:0000256" key="7">
    <source>
        <dbReference type="ARBA" id="ARBA00022927"/>
    </source>
</evidence>
<keyword evidence="8" id="KW-0539">Nucleus</keyword>
<reference evidence="12" key="1">
    <citation type="journal article" date="2010" name="Nature">
        <title>The Amphimedon queenslandica genome and the evolution of animal complexity.</title>
        <authorList>
            <person name="Srivastava M."/>
            <person name="Simakov O."/>
            <person name="Chapman J."/>
            <person name="Fahey B."/>
            <person name="Gauthier M.E."/>
            <person name="Mitros T."/>
            <person name="Richards G.S."/>
            <person name="Conaco C."/>
            <person name="Dacre M."/>
            <person name="Hellsten U."/>
            <person name="Larroux C."/>
            <person name="Putnam N.H."/>
            <person name="Stanke M."/>
            <person name="Adamska M."/>
            <person name="Darling A."/>
            <person name="Degnan S.M."/>
            <person name="Oakley T.H."/>
            <person name="Plachetzki D.C."/>
            <person name="Zhai Y."/>
            <person name="Adamski M."/>
            <person name="Calcino A."/>
            <person name="Cummins S.F."/>
            <person name="Goodstein D.M."/>
            <person name="Harris C."/>
            <person name="Jackson D.J."/>
            <person name="Leys S.P."/>
            <person name="Shu S."/>
            <person name="Woodcroft B.J."/>
            <person name="Vervoort M."/>
            <person name="Kosik K.S."/>
            <person name="Manning G."/>
            <person name="Degnan B.M."/>
            <person name="Rokhsar D.S."/>
        </authorList>
    </citation>
    <scope>NUCLEOTIDE SEQUENCE [LARGE SCALE GENOMIC DNA]</scope>
</reference>
<evidence type="ECO:0000313" key="11">
    <source>
        <dbReference type="EnsemblMetazoa" id="Aqu2.1.32475_001"/>
    </source>
</evidence>
<comment type="similarity">
    <text evidence="3">Belongs to the XPO2/CSE1 family.</text>
</comment>
<dbReference type="Proteomes" id="UP000007879">
    <property type="component" value="Unassembled WGS sequence"/>
</dbReference>
<dbReference type="KEGG" id="aqu:100632411"/>
<comment type="subcellular location">
    <subcellularLocation>
        <location evidence="2">Cytoplasm</location>
    </subcellularLocation>
    <subcellularLocation>
        <location evidence="1">Nucleus</location>
    </subcellularLocation>
</comment>
<keyword evidence="7" id="KW-0653">Protein transport</keyword>
<feature type="domain" description="Importin N-terminal" evidence="10">
    <location>
        <begin position="29"/>
        <end position="102"/>
    </location>
</feature>
<evidence type="ECO:0000256" key="5">
    <source>
        <dbReference type="ARBA" id="ARBA00022448"/>
    </source>
</evidence>
<sequence>MEATPANIQAVATYLTHTLSENYQVRKQAEDFLISVETTQNYPMLLLQITDDQTIDTHTRQAASIVFKNFVKRNWRIVDKTSTISDVDRQLIKTHIVSLMLKSPEALQKQLSDAITIIGREDFPNNWPGLIEEMVGHFKTGDFHVINGVLRTAHSLTKRYRHEFKSQELWMEILVVLDGLAAPLTELLEATMRLASTNSQNPIALKVLFSSLLFIAKIFYNLTYQELPDHFAEKNLEPWMVHFHTLLTTTNKLLETDGDEEAGPLELVKSQICSIATMLAQKYDEDFSPFLSDYVKTVWNLLVSTDARPKHDMLVSMAIEFLASVIERPSYQHLFSDETTLRTICENVVVPNMKFRESDEELFEDNAEEYLRRDLEGSDIGTRRHSASNLIRGLSRYFEGPITTIFSSYISAMLQEYQQDPVKNWKSKDTALYLISALATRSKNSRHGITQTSDLVNVADIFTVQCIPELSSPDVNKQAVLRADSIRFLITFRGVLPRPLLLQSLPLLLVHLTSNNTVVHTYAAHCIEKLLLLRLEGGAMALLPEDIQPHLETLLTNLFNCLRKEGSLENEYIMKAIMRSFSTMKESIVPYGETLLKELVAKLALVCQNPSKPHFNHYLFESICCIIRYSCKVNQQSASKFEEALFPIIESILVQDVAEFLPYIFQILSLLLELRPSPIPPAYMTIYPHLLSPTLWERPGNIPALVRLLQAFIEKAPTDVVASNRLTNLLGVFQKLIASKSNDHEGFYILGTMIEHIDMSVLRPQMKDVFTLLFRRLQSSKTTKYVKSLVVFVCLYAGKHGGSELLQLVDSIQPKLFAMLLEKVIIADVQKVSGSTERKICAIGITKILTETPEMLSDMYMGLWLPLLQALISLFELPEEGTPEDETFIEIEETPGYQATYSQLIMAGSKDYDPFQSLVPNAKLLLAQSLHRLSSEHPGRFSNMITTGLTDEATLFLQQYLQQANISTLL</sequence>
<dbReference type="GO" id="GO:0005635">
    <property type="term" value="C:nuclear envelope"/>
    <property type="evidence" value="ECO:0007669"/>
    <property type="project" value="TreeGrafter"/>
</dbReference>
<evidence type="ECO:0000256" key="6">
    <source>
        <dbReference type="ARBA" id="ARBA00022490"/>
    </source>
</evidence>
<protein>
    <recommendedName>
        <fullName evidence="4">Exportin-2</fullName>
    </recommendedName>
    <alternativeName>
        <fullName evidence="9">Importin-alpha re-exporter</fullName>
    </alternativeName>
</protein>
<dbReference type="InterPro" id="IPR016024">
    <property type="entry name" value="ARM-type_fold"/>
</dbReference>
<dbReference type="GO" id="GO:0006611">
    <property type="term" value="P:protein export from nucleus"/>
    <property type="evidence" value="ECO:0007669"/>
    <property type="project" value="TreeGrafter"/>
</dbReference>
<dbReference type="GO" id="GO:0005049">
    <property type="term" value="F:nuclear export signal receptor activity"/>
    <property type="evidence" value="ECO:0007669"/>
    <property type="project" value="TreeGrafter"/>
</dbReference>
<evidence type="ECO:0000256" key="3">
    <source>
        <dbReference type="ARBA" id="ARBA00008669"/>
    </source>
</evidence>
<evidence type="ECO:0000256" key="2">
    <source>
        <dbReference type="ARBA" id="ARBA00004496"/>
    </source>
</evidence>
<dbReference type="InterPro" id="IPR013713">
    <property type="entry name" value="XPO2_central"/>
</dbReference>
<dbReference type="InterPro" id="IPR005043">
    <property type="entry name" value="XPO2_C"/>
</dbReference>
<dbReference type="PANTHER" id="PTHR10997">
    <property type="entry name" value="IMPORTIN-7, 8, 11"/>
    <property type="match status" value="1"/>
</dbReference>
<dbReference type="PANTHER" id="PTHR10997:SF8">
    <property type="entry name" value="EXPORTIN-2"/>
    <property type="match status" value="1"/>
</dbReference>
<evidence type="ECO:0000313" key="12">
    <source>
        <dbReference type="Proteomes" id="UP000007879"/>
    </source>
</evidence>